<keyword evidence="4 5" id="KW-0472">Membrane</keyword>
<dbReference type="STRING" id="1508389.SAMN05444003_1560"/>
<dbReference type="Proteomes" id="UP000184074">
    <property type="component" value="Unassembled WGS sequence"/>
</dbReference>
<dbReference type="Pfam" id="PF00892">
    <property type="entry name" value="EamA"/>
    <property type="match status" value="1"/>
</dbReference>
<feature type="transmembrane region" description="Helical" evidence="5">
    <location>
        <begin position="197"/>
        <end position="218"/>
    </location>
</feature>
<dbReference type="InterPro" id="IPR037185">
    <property type="entry name" value="EmrE-like"/>
</dbReference>
<evidence type="ECO:0000256" key="4">
    <source>
        <dbReference type="ARBA" id="ARBA00023136"/>
    </source>
</evidence>
<dbReference type="PANTHER" id="PTHR32322">
    <property type="entry name" value="INNER MEMBRANE TRANSPORTER"/>
    <property type="match status" value="1"/>
</dbReference>
<proteinExistence type="predicted"/>
<dbReference type="GO" id="GO:0016020">
    <property type="term" value="C:membrane"/>
    <property type="evidence" value="ECO:0007669"/>
    <property type="project" value="UniProtKB-SubCell"/>
</dbReference>
<feature type="transmembrane region" description="Helical" evidence="5">
    <location>
        <begin position="90"/>
        <end position="109"/>
    </location>
</feature>
<dbReference type="InterPro" id="IPR000620">
    <property type="entry name" value="EamA_dom"/>
</dbReference>
<feature type="transmembrane region" description="Helical" evidence="5">
    <location>
        <begin position="116"/>
        <end position="135"/>
    </location>
</feature>
<feature type="transmembrane region" description="Helical" evidence="5">
    <location>
        <begin position="174"/>
        <end position="191"/>
    </location>
</feature>
<feature type="transmembrane region" description="Helical" evidence="5">
    <location>
        <begin position="256"/>
        <end position="274"/>
    </location>
</feature>
<comment type="subcellular location">
    <subcellularLocation>
        <location evidence="1">Membrane</location>
        <topology evidence="1">Multi-pass membrane protein</topology>
    </subcellularLocation>
</comment>
<feature type="domain" description="EamA" evidence="6">
    <location>
        <begin position="147"/>
        <end position="273"/>
    </location>
</feature>
<keyword evidence="8" id="KW-1185">Reference proteome</keyword>
<dbReference type="PANTHER" id="PTHR32322:SF9">
    <property type="entry name" value="AMINO-ACID METABOLITE EFFLUX PUMP-RELATED"/>
    <property type="match status" value="1"/>
</dbReference>
<gene>
    <name evidence="7" type="ORF">SAMN05444003_1560</name>
</gene>
<organism evidence="7 8">
    <name type="scientific">Cognatiyoonia sediminum</name>
    <dbReference type="NCBI Taxonomy" id="1508389"/>
    <lineage>
        <taxon>Bacteria</taxon>
        <taxon>Pseudomonadati</taxon>
        <taxon>Pseudomonadota</taxon>
        <taxon>Alphaproteobacteria</taxon>
        <taxon>Rhodobacterales</taxon>
        <taxon>Paracoccaceae</taxon>
        <taxon>Cognatiyoonia</taxon>
    </lineage>
</organism>
<keyword evidence="2 5" id="KW-0812">Transmembrane</keyword>
<feature type="transmembrane region" description="Helical" evidence="5">
    <location>
        <begin position="65"/>
        <end position="84"/>
    </location>
</feature>
<name>A0A1M5NT77_9RHOB</name>
<reference evidence="7 8" key="1">
    <citation type="submission" date="2016-11" db="EMBL/GenBank/DDBJ databases">
        <authorList>
            <person name="Jaros S."/>
            <person name="Januszkiewicz K."/>
            <person name="Wedrychowicz H."/>
        </authorList>
    </citation>
    <scope>NUCLEOTIDE SEQUENCE [LARGE SCALE GENOMIC DNA]</scope>
    <source>
        <strain evidence="7 8">DSM 28715</strain>
    </source>
</reference>
<protein>
    <submittedName>
        <fullName evidence="7">EamA-like transporter family protein</fullName>
    </submittedName>
</protein>
<evidence type="ECO:0000256" key="3">
    <source>
        <dbReference type="ARBA" id="ARBA00022989"/>
    </source>
</evidence>
<feature type="transmembrane region" description="Helical" evidence="5">
    <location>
        <begin position="141"/>
        <end position="162"/>
    </location>
</feature>
<evidence type="ECO:0000313" key="8">
    <source>
        <dbReference type="Proteomes" id="UP000184074"/>
    </source>
</evidence>
<evidence type="ECO:0000256" key="2">
    <source>
        <dbReference type="ARBA" id="ARBA00022692"/>
    </source>
</evidence>
<feature type="transmembrane region" description="Helical" evidence="5">
    <location>
        <begin position="230"/>
        <end position="250"/>
    </location>
</feature>
<accession>A0A1M5NT77</accession>
<dbReference type="SUPFAM" id="SSF103481">
    <property type="entry name" value="Multidrug resistance efflux transporter EmrE"/>
    <property type="match status" value="2"/>
</dbReference>
<evidence type="ECO:0000259" key="6">
    <source>
        <dbReference type="Pfam" id="PF00892"/>
    </source>
</evidence>
<feature type="transmembrane region" description="Helical" evidence="5">
    <location>
        <begin position="32"/>
        <end position="53"/>
    </location>
</feature>
<sequence>MRLLFLTVIVMIAFASNSVLSRVGVFTYGMDPFAFATVRVGAGAAMLAFLVLWQKGAIPFAQGRSYAGSVSLAIYMVGFSWAYLQLDAGLGALILFGAMQVAMFGFAVWRGDDVPLMRWIGAAVALTGLTILLWPGGSAPIHGPSAVAMALAGIGWAAYTLIGQKATDPLAASSANFVLCLPIVGVVWVLAGLTGMTLGGVIAAVISGAITSGLGYALWYRVVPQLSTTVAAVAQLSVPVIAVAAGVALLGEPLNSRLIIAGLLVLGGIGLSLLRRG</sequence>
<dbReference type="OrthoDB" id="321830at2"/>
<dbReference type="InterPro" id="IPR050638">
    <property type="entry name" value="AA-Vitamin_Transporters"/>
</dbReference>
<evidence type="ECO:0000313" key="7">
    <source>
        <dbReference type="EMBL" id="SHG92163.1"/>
    </source>
</evidence>
<dbReference type="AlphaFoldDB" id="A0A1M5NT77"/>
<keyword evidence="3 5" id="KW-1133">Transmembrane helix</keyword>
<dbReference type="RefSeq" id="WP_072900229.1">
    <property type="nucleotide sequence ID" value="NZ_FQXB01000001.1"/>
</dbReference>
<evidence type="ECO:0000256" key="1">
    <source>
        <dbReference type="ARBA" id="ARBA00004141"/>
    </source>
</evidence>
<evidence type="ECO:0000256" key="5">
    <source>
        <dbReference type="SAM" id="Phobius"/>
    </source>
</evidence>
<dbReference type="EMBL" id="FQXB01000001">
    <property type="protein sequence ID" value="SHG92163.1"/>
    <property type="molecule type" value="Genomic_DNA"/>
</dbReference>